<evidence type="ECO:0000313" key="1">
    <source>
        <dbReference type="EMBL" id="EKR52694.1"/>
    </source>
</evidence>
<dbReference type="Gene3D" id="2.130.10.10">
    <property type="entry name" value="YVTN repeat-like/Quinoprotein amine dehydrogenase"/>
    <property type="match status" value="1"/>
</dbReference>
<dbReference type="InterPro" id="IPR011047">
    <property type="entry name" value="Quinoprotein_ADH-like_sf"/>
</dbReference>
<dbReference type="EMBL" id="AHNR02000077">
    <property type="protein sequence ID" value="EKR52694.1"/>
    <property type="molecule type" value="Genomic_DNA"/>
</dbReference>
<gene>
    <name evidence="1" type="ORF">LEP1GSC105_0023</name>
</gene>
<dbReference type="SUPFAM" id="SSF50998">
    <property type="entry name" value="Quinoprotein alcohol dehydrogenase-like"/>
    <property type="match status" value="1"/>
</dbReference>
<comment type="caution">
    <text evidence="1">The sequence shown here is derived from an EMBL/GenBank/DDBJ whole genome shotgun (WGS) entry which is preliminary data.</text>
</comment>
<accession>A0A0E2CZE0</accession>
<evidence type="ECO:0000313" key="2">
    <source>
        <dbReference type="Proteomes" id="UP000001340"/>
    </source>
</evidence>
<dbReference type="InterPro" id="IPR015943">
    <property type="entry name" value="WD40/YVTN_repeat-like_dom_sf"/>
</dbReference>
<dbReference type="AlphaFoldDB" id="A0A0E2CZE0"/>
<name>A0A0E2CZE0_LEPIR</name>
<dbReference type="Pfam" id="PF17164">
    <property type="entry name" value="DUF5122"/>
    <property type="match status" value="3"/>
</dbReference>
<dbReference type="PANTHER" id="PTHR31778">
    <property type="entry name" value="BUD SITE SELECTION PROTEIN RAX2"/>
    <property type="match status" value="1"/>
</dbReference>
<reference evidence="1 2" key="1">
    <citation type="submission" date="2012-10" db="EMBL/GenBank/DDBJ databases">
        <authorList>
            <person name="Harkins D.M."/>
            <person name="Durkin A.S."/>
            <person name="Brinkac L.M."/>
            <person name="Haft D.H."/>
            <person name="Selengut J.D."/>
            <person name="Sanka R."/>
            <person name="DePew J."/>
            <person name="Purushe J."/>
            <person name="Chanthongthip A."/>
            <person name="Lattana O."/>
            <person name="Phetsouvanh R."/>
            <person name="Newton P.N."/>
            <person name="Vinetz J.M."/>
            <person name="Sutton G.G."/>
            <person name="Nierman W.C."/>
            <person name="Fouts D.E."/>
        </authorList>
    </citation>
    <scope>NUCLEOTIDE SEQUENCE [LARGE SCALE GENOMIC DNA]</scope>
    <source>
        <strain evidence="1 2">UI 12758</strain>
    </source>
</reference>
<protein>
    <submittedName>
        <fullName evidence="1">Uncharacterized protein</fullName>
    </submittedName>
</protein>
<sequence length="381" mass="40644">MFLPIAHFQYPKIKPIVDPGFPLNGANGEIYSIIKYENTIFIAGNFTSIGGVNRNGLAALDSNTGAILPLFQGQSGVVGISSMILVNNMLLLGGSFTSVNGVNRNGIAALDPSTGTLLPWYPSGGIGGVSPNIFDFCVKGNTLYLCGSFTSVSGVSRSRLAAIDILNLSVLPWYPQDYIIGGNPNRLLLSKDLSKVFVGGYFNSIGGYTIPKLAALDSSSGYVIPSWGSLNNISGGANPYIKDMIQIGNTLFIGGIFTLVSGLGRFGFAALNANTGELISPYLNQFGGSLIKPNVMSFASKNNKLYLAGQFTNLNNEQRLSIACIDPSSMQLLSYYPQNGLGNDSSFIQRGFFHDNDTWWIYGSFQNVGGVACNNLAKLNL</sequence>
<dbReference type="GO" id="GO:1902929">
    <property type="term" value="C:plasma membrane of growing cell tip"/>
    <property type="evidence" value="ECO:0007669"/>
    <property type="project" value="TreeGrafter"/>
</dbReference>
<dbReference type="PANTHER" id="PTHR31778:SF2">
    <property type="entry name" value="BUD SITE SELECTION PROTEIN RAX2"/>
    <property type="match status" value="1"/>
</dbReference>
<organism evidence="1 2">
    <name type="scientific">Leptospira interrogans str. UI 12758</name>
    <dbReference type="NCBI Taxonomy" id="1049938"/>
    <lineage>
        <taxon>Bacteria</taxon>
        <taxon>Pseudomonadati</taxon>
        <taxon>Spirochaetota</taxon>
        <taxon>Spirochaetia</taxon>
        <taxon>Leptospirales</taxon>
        <taxon>Leptospiraceae</taxon>
        <taxon>Leptospira</taxon>
    </lineage>
</organism>
<proteinExistence type="predicted"/>
<dbReference type="RefSeq" id="WP_002124926.1">
    <property type="nucleotide sequence ID" value="NZ_AHNR02000077.1"/>
</dbReference>
<dbReference type="InterPro" id="IPR013431">
    <property type="entry name" value="Delta_60_rpt"/>
</dbReference>
<dbReference type="Proteomes" id="UP000001340">
    <property type="component" value="Unassembled WGS sequence"/>
</dbReference>